<dbReference type="InterPro" id="IPR008409">
    <property type="entry name" value="SPF27"/>
</dbReference>
<keyword evidence="2" id="KW-0507">mRNA processing</keyword>
<dbReference type="AlphaFoldDB" id="A0AA91T0N4"/>
<dbReference type="Proteomes" id="UP000195602">
    <property type="component" value="Unassembled WGS sequence"/>
</dbReference>
<keyword evidence="3" id="KW-0747">Spliceosome</keyword>
<comment type="caution">
    <text evidence="6">The sequence shown here is derived from an EMBL/GenBank/DDBJ whole genome shotgun (WGS) entry which is preliminary data.</text>
</comment>
<evidence type="ECO:0000256" key="2">
    <source>
        <dbReference type="ARBA" id="ARBA00022664"/>
    </source>
</evidence>
<proteinExistence type="predicted"/>
<dbReference type="GO" id="GO:0008380">
    <property type="term" value="P:RNA splicing"/>
    <property type="evidence" value="ECO:0007669"/>
    <property type="project" value="UniProtKB-KW"/>
</dbReference>
<gene>
    <name evidence="6" type="ORF">A9F13_13g00506</name>
</gene>
<evidence type="ECO:0008006" key="8">
    <source>
        <dbReference type="Google" id="ProtNLM"/>
    </source>
</evidence>
<keyword evidence="5" id="KW-0539">Nucleus</keyword>
<organism evidence="6 7">
    <name type="scientific">Clavispora lusitaniae</name>
    <name type="common">Candida lusitaniae</name>
    <dbReference type="NCBI Taxonomy" id="36911"/>
    <lineage>
        <taxon>Eukaryota</taxon>
        <taxon>Fungi</taxon>
        <taxon>Dikarya</taxon>
        <taxon>Ascomycota</taxon>
        <taxon>Saccharomycotina</taxon>
        <taxon>Pichiomycetes</taxon>
        <taxon>Metschnikowiaceae</taxon>
        <taxon>Clavispora</taxon>
    </lineage>
</organism>
<name>A0AA91T0N4_CLALS</name>
<keyword evidence="4" id="KW-0508">mRNA splicing</keyword>
<evidence type="ECO:0000256" key="1">
    <source>
        <dbReference type="ARBA" id="ARBA00004123"/>
    </source>
</evidence>
<dbReference type="GO" id="GO:0006397">
    <property type="term" value="P:mRNA processing"/>
    <property type="evidence" value="ECO:0007669"/>
    <property type="project" value="UniProtKB-KW"/>
</dbReference>
<protein>
    <recommendedName>
        <fullName evidence="8">Pre-mRNA-splicing factor</fullName>
    </recommendedName>
</protein>
<dbReference type="KEGG" id="clus:A9F13_13g00506"/>
<dbReference type="Pfam" id="PF05700">
    <property type="entry name" value="BCAS2"/>
    <property type="match status" value="1"/>
</dbReference>
<dbReference type="EMBL" id="LYUB02000013">
    <property type="protein sequence ID" value="OVF07353.1"/>
    <property type="molecule type" value="Genomic_DNA"/>
</dbReference>
<evidence type="ECO:0000256" key="3">
    <source>
        <dbReference type="ARBA" id="ARBA00022728"/>
    </source>
</evidence>
<evidence type="ECO:0000256" key="5">
    <source>
        <dbReference type="ARBA" id="ARBA00023242"/>
    </source>
</evidence>
<evidence type="ECO:0000313" key="6">
    <source>
        <dbReference type="EMBL" id="OVF07353.1"/>
    </source>
</evidence>
<evidence type="ECO:0000313" key="7">
    <source>
        <dbReference type="Proteomes" id="UP000195602"/>
    </source>
</evidence>
<reference evidence="6 7" key="1">
    <citation type="submission" date="2017-04" db="EMBL/GenBank/DDBJ databases">
        <title>Draft genome of the yeast Clavispora lusitaniae type strain CBS 6936.</title>
        <authorList>
            <person name="Durrens P."/>
            <person name="Klopp C."/>
            <person name="Biteau N."/>
            <person name="Fitton-Ouhabi V."/>
            <person name="Dementhon K."/>
            <person name="Accoceberry I."/>
            <person name="Sherman D.J."/>
            <person name="Noel T."/>
        </authorList>
    </citation>
    <scope>NUCLEOTIDE SEQUENCE [LARGE SCALE GENOMIC DNA]</scope>
    <source>
        <strain evidence="6 7">CBS 6936</strain>
    </source>
</reference>
<sequence>MVVVNSTELEHLPFIDGDITPQERRAVESLIQNEAARNNTNQPHPLVDQILPLHYSSNSSLMRDIERYESENGEEVGEGILEHTISMDRYTDFEGENGVDYNRVYTTLSYSIMRERSASLMSQNQQQLENMQRAHSSSLSELDNVYLAEVGRKRSRVDEINEIRKKRQLEFEPMNRYLEQRFDEGVNSMIDLGIESLEHK</sequence>
<dbReference type="GO" id="GO:0005681">
    <property type="term" value="C:spliceosomal complex"/>
    <property type="evidence" value="ECO:0007669"/>
    <property type="project" value="UniProtKB-KW"/>
</dbReference>
<comment type="subcellular location">
    <subcellularLocation>
        <location evidence="1">Nucleus</location>
    </subcellularLocation>
</comment>
<evidence type="ECO:0000256" key="4">
    <source>
        <dbReference type="ARBA" id="ARBA00023187"/>
    </source>
</evidence>
<accession>A0AA91T0N4</accession>